<evidence type="ECO:0000313" key="2">
    <source>
        <dbReference type="Proteomes" id="UP000050482"/>
    </source>
</evidence>
<dbReference type="Proteomes" id="UP000050482">
    <property type="component" value="Unassembled WGS sequence"/>
</dbReference>
<accession>A0A0P9CBP3</accession>
<evidence type="ECO:0000313" key="1">
    <source>
        <dbReference type="EMBL" id="KPV42859.1"/>
    </source>
</evidence>
<evidence type="ECO:0008006" key="3">
    <source>
        <dbReference type="Google" id="ProtNLM"/>
    </source>
</evidence>
<dbReference type="AlphaFoldDB" id="A0A0P9CBP3"/>
<sequence length="216" mass="23478">MAQSLTTTQTGNSSANNGPILTTEAYDVATPHDAPIPQQAFRLRIIANSDSTQDQNVKRDVRNAIVIEVAKLVHGAKTEPEAQARVTAALPKLRAIALKVTRQHGFTYPVKAMVGKAPFPTKLYGNQVYPAGEYKALVITLGKGQGQNWWCVLFPPLCFIDIASGDAVPNTAGFPDLPPLETISINGPTGQPEKVQVRLAVLDYGEEAWKAMMHWF</sequence>
<dbReference type="NCBIfam" id="TIGR02837">
    <property type="entry name" value="spore_II_R"/>
    <property type="match status" value="1"/>
</dbReference>
<dbReference type="PATRIC" id="fig|471514.4.peg.4850"/>
<dbReference type="Pfam" id="PF09551">
    <property type="entry name" value="Spore_II_R"/>
    <property type="match status" value="1"/>
</dbReference>
<gene>
    <name evidence="1" type="ORF">AN477_15820</name>
</gene>
<reference evidence="1 2" key="1">
    <citation type="submission" date="2015-09" db="EMBL/GenBank/DDBJ databases">
        <title>Draft genome sequence of Alicyclobacillus ferrooxydans DSM 22381.</title>
        <authorList>
            <person name="Hemp J."/>
        </authorList>
    </citation>
    <scope>NUCLEOTIDE SEQUENCE [LARGE SCALE GENOMIC DNA]</scope>
    <source>
        <strain evidence="1 2">TC-34</strain>
    </source>
</reference>
<dbReference type="STRING" id="471514.AN477_15820"/>
<proteinExistence type="predicted"/>
<dbReference type="EMBL" id="LJCO01000069">
    <property type="protein sequence ID" value="KPV42859.1"/>
    <property type="molecule type" value="Genomic_DNA"/>
</dbReference>
<name>A0A0P9CBP3_9BACL</name>
<organism evidence="1 2">
    <name type="scientific">Alicyclobacillus ferrooxydans</name>
    <dbReference type="NCBI Taxonomy" id="471514"/>
    <lineage>
        <taxon>Bacteria</taxon>
        <taxon>Bacillati</taxon>
        <taxon>Bacillota</taxon>
        <taxon>Bacilli</taxon>
        <taxon>Bacillales</taxon>
        <taxon>Alicyclobacillaceae</taxon>
        <taxon>Alicyclobacillus</taxon>
    </lineage>
</organism>
<protein>
    <recommendedName>
        <fullName evidence="3">Stage II sporulation protein R</fullName>
    </recommendedName>
</protein>
<comment type="caution">
    <text evidence="1">The sequence shown here is derived from an EMBL/GenBank/DDBJ whole genome shotgun (WGS) entry which is preliminary data.</text>
</comment>
<keyword evidence="2" id="KW-1185">Reference proteome</keyword>
<dbReference type="InterPro" id="IPR014202">
    <property type="entry name" value="Spore_II_R"/>
</dbReference>